<comment type="caution">
    <text evidence="2">The sequence shown here is derived from an EMBL/GenBank/DDBJ whole genome shotgun (WGS) entry which is preliminary data.</text>
</comment>
<evidence type="ECO:0000256" key="1">
    <source>
        <dbReference type="SAM" id="MobiDB-lite"/>
    </source>
</evidence>
<organism evidence="2 3">
    <name type="scientific">Coniosporium apollinis</name>
    <dbReference type="NCBI Taxonomy" id="61459"/>
    <lineage>
        <taxon>Eukaryota</taxon>
        <taxon>Fungi</taxon>
        <taxon>Dikarya</taxon>
        <taxon>Ascomycota</taxon>
        <taxon>Pezizomycotina</taxon>
        <taxon>Dothideomycetes</taxon>
        <taxon>Dothideomycetes incertae sedis</taxon>
        <taxon>Coniosporium</taxon>
    </lineage>
</organism>
<feature type="region of interest" description="Disordered" evidence="1">
    <location>
        <begin position="125"/>
        <end position="146"/>
    </location>
</feature>
<reference evidence="2" key="1">
    <citation type="submission" date="2022-10" db="EMBL/GenBank/DDBJ databases">
        <title>Culturing micro-colonial fungi from biological soil crusts in the Mojave desert and describing Neophaeococcomyces mojavensis, and introducing the new genera and species Taxawa tesnikishii.</title>
        <authorList>
            <person name="Kurbessoian T."/>
            <person name="Stajich J.E."/>
        </authorList>
    </citation>
    <scope>NUCLEOTIDE SEQUENCE</scope>
    <source>
        <strain evidence="2">TK_1</strain>
    </source>
</reference>
<evidence type="ECO:0000313" key="3">
    <source>
        <dbReference type="Proteomes" id="UP001172684"/>
    </source>
</evidence>
<feature type="compositionally biased region" description="Polar residues" evidence="1">
    <location>
        <begin position="133"/>
        <end position="146"/>
    </location>
</feature>
<feature type="region of interest" description="Disordered" evidence="1">
    <location>
        <begin position="1"/>
        <end position="41"/>
    </location>
</feature>
<accession>A0ABQ9NTH7</accession>
<dbReference type="EMBL" id="JAPDRL010000026">
    <property type="protein sequence ID" value="KAJ9665730.1"/>
    <property type="molecule type" value="Genomic_DNA"/>
</dbReference>
<dbReference type="InterPro" id="IPR021463">
    <property type="entry name" value="Methyltransf_34"/>
</dbReference>
<gene>
    <name evidence="2" type="ORF">H2201_004215</name>
</gene>
<dbReference type="Pfam" id="PF11312">
    <property type="entry name" value="Methyltransf_34"/>
    <property type="match status" value="1"/>
</dbReference>
<evidence type="ECO:0008006" key="4">
    <source>
        <dbReference type="Google" id="ProtNLM"/>
    </source>
</evidence>
<keyword evidence="3" id="KW-1185">Reference proteome</keyword>
<feature type="compositionally biased region" description="Basic and acidic residues" evidence="1">
    <location>
        <begin position="24"/>
        <end position="36"/>
    </location>
</feature>
<name>A0ABQ9NTH7_9PEZI</name>
<evidence type="ECO:0000313" key="2">
    <source>
        <dbReference type="EMBL" id="KAJ9665730.1"/>
    </source>
</evidence>
<sequence>MAPGSSAKSDKASSKKQAASKQKPGNERKPKSRELGTEATLSSTVPLELQQLLLNIFRNSFPERFGPDLAPLLQEVKQHLYNREFGKAFGREDYLEAYAVRWSPSRALGYLQTFLDIEQYLRRPPSRHHDDAQSLSSESPETGVGSQKLNITCLGGGAGAEIVALAGFLNLHNRGMKQNQEEDGDHQHAKINGLQLTVKGVDIANWDTVVQKLHDSIGSPPPLSKYASAAAKAYNTPFLDSTFFHTSFHQADLLSTSTESLAALVGDAELVTLMFTLNELYTTSLAQTQRFLAALTSTLQPGALLLVVDSPGSYSTVTLNGAEKKYPMHWLLDHTLLGSVRGEETSNDGIRHWEKLVTDESRWFRLPDGLKYPIELENMRYQIHLYRRLPVDSGEEV</sequence>
<proteinExistence type="predicted"/>
<dbReference type="Proteomes" id="UP001172684">
    <property type="component" value="Unassembled WGS sequence"/>
</dbReference>
<protein>
    <recommendedName>
        <fullName evidence="4">25S rRNA (Uridine(2843)-N(3))-methyltransferase</fullName>
    </recommendedName>
</protein>